<dbReference type="PANTHER" id="PTHR12151:SF25">
    <property type="entry name" value="LINALOOL DEHYDRATASE_ISOMERASE DOMAIN-CONTAINING PROTEIN"/>
    <property type="match status" value="1"/>
</dbReference>
<comment type="similarity">
    <text evidence="1">Belongs to the SCO1/2 family.</text>
</comment>
<proteinExistence type="inferred from homology"/>
<keyword evidence="2" id="KW-0186">Copper</keyword>
<dbReference type="InterPro" id="IPR006311">
    <property type="entry name" value="TAT_signal"/>
</dbReference>
<dbReference type="CDD" id="cd02968">
    <property type="entry name" value="SCO"/>
    <property type="match status" value="1"/>
</dbReference>
<evidence type="ECO:0000313" key="5">
    <source>
        <dbReference type="Proteomes" id="UP001517376"/>
    </source>
</evidence>
<dbReference type="InterPro" id="IPR036249">
    <property type="entry name" value="Thioredoxin-like_sf"/>
</dbReference>
<dbReference type="EMBL" id="JAAATW010000005">
    <property type="protein sequence ID" value="NBE09364.1"/>
    <property type="molecule type" value="Genomic_DNA"/>
</dbReference>
<evidence type="ECO:0000313" key="4">
    <source>
        <dbReference type="EMBL" id="NBE09364.1"/>
    </source>
</evidence>
<dbReference type="Pfam" id="PF02630">
    <property type="entry name" value="SCO1-SenC"/>
    <property type="match status" value="1"/>
</dbReference>
<dbReference type="Gene3D" id="3.40.30.10">
    <property type="entry name" value="Glutaredoxin"/>
    <property type="match status" value="1"/>
</dbReference>
<dbReference type="RefSeq" id="WP_161768438.1">
    <property type="nucleotide sequence ID" value="NZ_JAAATW010000005.1"/>
</dbReference>
<dbReference type="PANTHER" id="PTHR12151">
    <property type="entry name" value="ELECTRON TRANSPORT PROTIN SCO1/SENC FAMILY MEMBER"/>
    <property type="match status" value="1"/>
</dbReference>
<dbReference type="InterPro" id="IPR003782">
    <property type="entry name" value="SCO1/SenC"/>
</dbReference>
<accession>A0ABW9YBS3</accession>
<evidence type="ECO:0000256" key="1">
    <source>
        <dbReference type="ARBA" id="ARBA00010996"/>
    </source>
</evidence>
<dbReference type="Proteomes" id="UP001517376">
    <property type="component" value="Unassembled WGS sequence"/>
</dbReference>
<evidence type="ECO:0000259" key="3">
    <source>
        <dbReference type="PROSITE" id="PS51352"/>
    </source>
</evidence>
<dbReference type="InterPro" id="IPR013766">
    <property type="entry name" value="Thioredoxin_domain"/>
</dbReference>
<dbReference type="PROSITE" id="PS51318">
    <property type="entry name" value="TAT"/>
    <property type="match status" value="1"/>
</dbReference>
<protein>
    <submittedName>
        <fullName evidence="4">Redoxin domain-containing protein</fullName>
    </submittedName>
</protein>
<feature type="domain" description="Thioredoxin" evidence="3">
    <location>
        <begin position="40"/>
        <end position="200"/>
    </location>
</feature>
<reference evidence="5" key="1">
    <citation type="submission" date="2020-01" db="EMBL/GenBank/DDBJ databases">
        <title>Sphingomonas sp. strain CSW-10.</title>
        <authorList>
            <person name="Chen W.-M."/>
        </authorList>
    </citation>
    <scope>NUCLEOTIDE SEQUENCE [LARGE SCALE GENOMIC DNA]</scope>
    <source>
        <strain evidence="5">CCP-1</strain>
    </source>
</reference>
<sequence>MRTRRAVILGLGGVAGALAFTLGLGAWRSRGTAPATDPRLPLPIAEMDFTLTDQCGATVRPSDWIGRPTMIFFGFTFCPDVCPTTLSDISGWLEDLGPEADRLNVTLISVDPERDTPAVLSDYLANFDPRITGLTGPLAEVERAAAGLRASFEKVPRDGDYTVNHTAGVFLFHPDGRFASIIDYHEDRRFAVPKIRRTLS</sequence>
<gene>
    <name evidence="4" type="ORF">GU920_17595</name>
</gene>
<keyword evidence="5" id="KW-1185">Reference proteome</keyword>
<dbReference type="PROSITE" id="PS51352">
    <property type="entry name" value="THIOREDOXIN_2"/>
    <property type="match status" value="1"/>
</dbReference>
<dbReference type="SUPFAM" id="SSF52833">
    <property type="entry name" value="Thioredoxin-like"/>
    <property type="match status" value="1"/>
</dbReference>
<evidence type="ECO:0000256" key="2">
    <source>
        <dbReference type="ARBA" id="ARBA00023008"/>
    </source>
</evidence>
<comment type="caution">
    <text evidence="4">The sequence shown here is derived from an EMBL/GenBank/DDBJ whole genome shotgun (WGS) entry which is preliminary data.</text>
</comment>
<organism evidence="4 5">
    <name type="scientific">Paragemmobacter ruber</name>
    <dbReference type="NCBI Taxonomy" id="1985673"/>
    <lineage>
        <taxon>Bacteria</taxon>
        <taxon>Pseudomonadati</taxon>
        <taxon>Pseudomonadota</taxon>
        <taxon>Alphaproteobacteria</taxon>
        <taxon>Rhodobacterales</taxon>
        <taxon>Paracoccaceae</taxon>
        <taxon>Paragemmobacter</taxon>
    </lineage>
</organism>
<name>A0ABW9YBS3_9RHOB</name>